<dbReference type="AlphaFoldDB" id="A0A9P6ZQ55"/>
<name>A0A9P6ZQ55_9AGAM</name>
<evidence type="ECO:0000313" key="1">
    <source>
        <dbReference type="EMBL" id="KAG1774200.1"/>
    </source>
</evidence>
<proteinExistence type="predicted"/>
<accession>A0A9P6ZQ55</accession>
<reference evidence="1" key="1">
    <citation type="journal article" date="2020" name="New Phytol.">
        <title>Comparative genomics reveals dynamic genome evolution in host specialist ectomycorrhizal fungi.</title>
        <authorList>
            <person name="Lofgren L.A."/>
            <person name="Nguyen N.H."/>
            <person name="Vilgalys R."/>
            <person name="Ruytinx J."/>
            <person name="Liao H.L."/>
            <person name="Branco S."/>
            <person name="Kuo A."/>
            <person name="LaButti K."/>
            <person name="Lipzen A."/>
            <person name="Andreopoulos W."/>
            <person name="Pangilinan J."/>
            <person name="Riley R."/>
            <person name="Hundley H."/>
            <person name="Na H."/>
            <person name="Barry K."/>
            <person name="Grigoriev I.V."/>
            <person name="Stajich J.E."/>
            <person name="Kennedy P.G."/>
        </authorList>
    </citation>
    <scope>NUCLEOTIDE SEQUENCE</scope>
    <source>
        <strain evidence="1">DOB743</strain>
    </source>
</reference>
<evidence type="ECO:0000313" key="2">
    <source>
        <dbReference type="Proteomes" id="UP000714275"/>
    </source>
</evidence>
<gene>
    <name evidence="1" type="ORF">EV702DRAFT_1047982</name>
</gene>
<dbReference type="EMBL" id="JABBWD010000044">
    <property type="protein sequence ID" value="KAG1774200.1"/>
    <property type="molecule type" value="Genomic_DNA"/>
</dbReference>
<organism evidence="1 2">
    <name type="scientific">Suillus placidus</name>
    <dbReference type="NCBI Taxonomy" id="48579"/>
    <lineage>
        <taxon>Eukaryota</taxon>
        <taxon>Fungi</taxon>
        <taxon>Dikarya</taxon>
        <taxon>Basidiomycota</taxon>
        <taxon>Agaricomycotina</taxon>
        <taxon>Agaricomycetes</taxon>
        <taxon>Agaricomycetidae</taxon>
        <taxon>Boletales</taxon>
        <taxon>Suillineae</taxon>
        <taxon>Suillaceae</taxon>
        <taxon>Suillus</taxon>
    </lineage>
</organism>
<dbReference type="OrthoDB" id="2652574at2759"/>
<comment type="caution">
    <text evidence="1">The sequence shown here is derived from an EMBL/GenBank/DDBJ whole genome shotgun (WGS) entry which is preliminary data.</text>
</comment>
<dbReference type="Proteomes" id="UP000714275">
    <property type="component" value="Unassembled WGS sequence"/>
</dbReference>
<protein>
    <submittedName>
        <fullName evidence="1">Uncharacterized protein</fullName>
    </submittedName>
</protein>
<sequence length="600" mass="67963">MIPPSDLEKGQKKYNFRYPCCLCADSGGSEAYVETAVYSWWNETTKKSHWTARCASDTCGYQVKIDTYFKPMPWVAFQYPRRGPREQKIASVQFEWTLQEQKDLLNRLSLFADNGITEGEFRVLFKRKRGAKATKLSTVSFSNCHGVSHLKSEMEGLAHVLHIESSWISAPIWLNRIVEWLAHCIPDHAATIPLTNNLPPFGDELYLWWTVPSSFGDPGVPVASLNPRMPWCEAYPPRASLPFLPAVHFINSVQPLQLYMELKRSSIIAAPRYHYDTAVLIKVIWPEPDHHDGAQLFDASAARINILEISNSLGVGLLDAYITLIADDKLRTELTILSFLLKDRVYTSDLWEFIGERTIEAKQETILRHHQNLCPYGSNGERHMTLECLLVEERKKRSQMEVSLYSQAIEHLQQHWMSCSTAMQDKCKSWLKRRDAYPIPDADSSTETCSLLNSYTTPSEFGIAHGDKRTSVILNSIGPSLPMLSTWVTIDIQESFYGALRAEQACQAGLSSQPGHTWQRNIGLELIILQVKMCHAQAEINLNSIAIANANTNTCGSNFSNNACVPSSSSRFVPPPLPDEMCYYDDNIDNESDDFEDFEF</sequence>
<keyword evidence="2" id="KW-1185">Reference proteome</keyword>